<evidence type="ECO:0000313" key="1">
    <source>
        <dbReference type="EMBL" id="PTQ75654.1"/>
    </source>
</evidence>
<gene>
    <name evidence="1" type="ORF">C8N42_101193</name>
</gene>
<reference evidence="1 2" key="1">
    <citation type="submission" date="2018-04" db="EMBL/GenBank/DDBJ databases">
        <title>Genomic Encyclopedia of Archaeal and Bacterial Type Strains, Phase II (KMG-II): from individual species to whole genera.</title>
        <authorList>
            <person name="Goeker M."/>
        </authorList>
    </citation>
    <scope>NUCLEOTIDE SEQUENCE [LARGE SCALE GENOMIC DNA]</scope>
    <source>
        <strain evidence="1 2">DSM 100434</strain>
    </source>
</reference>
<comment type="caution">
    <text evidence="1">The sequence shown here is derived from an EMBL/GenBank/DDBJ whole genome shotgun (WGS) entry which is preliminary data.</text>
</comment>
<evidence type="ECO:0000313" key="2">
    <source>
        <dbReference type="Proteomes" id="UP000244077"/>
    </source>
</evidence>
<sequence>MKTIYNTYHGAKDKVSKVDEWMDIAQTLISQSCH</sequence>
<accession>A0A2T5HVR1</accession>
<name>A0A2T5HVR1_9RHOB</name>
<keyword evidence="2" id="KW-1185">Reference proteome</keyword>
<dbReference type="AlphaFoldDB" id="A0A2T5HVR1"/>
<protein>
    <submittedName>
        <fullName evidence="1">Uncharacterized protein</fullName>
    </submittedName>
</protein>
<proteinExistence type="predicted"/>
<dbReference type="EMBL" id="QAOH01000001">
    <property type="protein sequence ID" value="PTQ75654.1"/>
    <property type="molecule type" value="Genomic_DNA"/>
</dbReference>
<dbReference type="Proteomes" id="UP000244077">
    <property type="component" value="Unassembled WGS sequence"/>
</dbReference>
<organism evidence="1 2">
    <name type="scientific">Celeribacter persicus</name>
    <dbReference type="NCBI Taxonomy" id="1651082"/>
    <lineage>
        <taxon>Bacteria</taxon>
        <taxon>Pseudomonadati</taxon>
        <taxon>Pseudomonadota</taxon>
        <taxon>Alphaproteobacteria</taxon>
        <taxon>Rhodobacterales</taxon>
        <taxon>Roseobacteraceae</taxon>
        <taxon>Celeribacter</taxon>
    </lineage>
</organism>